<gene>
    <name evidence="1" type="ORF">K1W69_19390</name>
</gene>
<accession>A0AAE3D2P6</accession>
<reference evidence="1" key="1">
    <citation type="submission" date="2021-08" db="EMBL/GenBank/DDBJ databases">
        <title>Hoeflea bacterium WL0058 sp. nov., isolated from the sediment.</title>
        <authorList>
            <person name="Wang L."/>
            <person name="Zhang D."/>
        </authorList>
    </citation>
    <scope>NUCLEOTIDE SEQUENCE</scope>
    <source>
        <strain evidence="1">WL0058</strain>
    </source>
</reference>
<organism evidence="1 2">
    <name type="scientific">Flavimaribacter sediminis</name>
    <dbReference type="NCBI Taxonomy" id="2865987"/>
    <lineage>
        <taxon>Bacteria</taxon>
        <taxon>Pseudomonadati</taxon>
        <taxon>Pseudomonadota</taxon>
        <taxon>Alphaproteobacteria</taxon>
        <taxon>Hyphomicrobiales</taxon>
        <taxon>Rhizobiaceae</taxon>
        <taxon>Flavimaribacter</taxon>
    </lineage>
</organism>
<dbReference type="Proteomes" id="UP001196509">
    <property type="component" value="Unassembled WGS sequence"/>
</dbReference>
<evidence type="ECO:0000313" key="2">
    <source>
        <dbReference type="Proteomes" id="UP001196509"/>
    </source>
</evidence>
<dbReference type="EMBL" id="JAICBX010000004">
    <property type="protein sequence ID" value="MBW8639367.1"/>
    <property type="molecule type" value="Genomic_DNA"/>
</dbReference>
<keyword evidence="2" id="KW-1185">Reference proteome</keyword>
<proteinExistence type="predicted"/>
<sequence>MFDTYTITLDFSCFARKTASPRSSGGGPSLTPCATDPRWIAQVGFVIRLLHQRKHKTPRVLWGVDLTGIIQIPDMPTGNVDWIGLSRELKWCKDGKRAAIGAFHSDALAVVSGNQQKSNSIAFFSEGIGVAD</sequence>
<comment type="caution">
    <text evidence="1">The sequence shown here is derived from an EMBL/GenBank/DDBJ whole genome shotgun (WGS) entry which is preliminary data.</text>
</comment>
<protein>
    <submittedName>
        <fullName evidence="1">Uncharacterized protein</fullName>
    </submittedName>
</protein>
<dbReference type="RefSeq" id="WP_220230102.1">
    <property type="nucleotide sequence ID" value="NZ_JAICBX010000004.1"/>
</dbReference>
<evidence type="ECO:0000313" key="1">
    <source>
        <dbReference type="EMBL" id="MBW8639367.1"/>
    </source>
</evidence>
<dbReference type="AlphaFoldDB" id="A0AAE3D2P6"/>
<name>A0AAE3D2P6_9HYPH</name>